<dbReference type="HOGENOM" id="CLU_1008318_0_0_1"/>
<dbReference type="InterPro" id="IPR049730">
    <property type="entry name" value="SNF2/RAD54-like_C"/>
</dbReference>
<dbReference type="GO" id="GO:0031297">
    <property type="term" value="P:replication fork processing"/>
    <property type="evidence" value="ECO:0007669"/>
    <property type="project" value="TreeGrafter"/>
</dbReference>
<dbReference type="PANTHER" id="PTHR45766">
    <property type="entry name" value="DNA ANNEALING HELICASE AND ENDONUCLEASE ZRANB3 FAMILY MEMBER"/>
    <property type="match status" value="1"/>
</dbReference>
<dbReference type="EMBL" id="AMWN01000004">
    <property type="protein sequence ID" value="EXJ87646.1"/>
    <property type="molecule type" value="Genomic_DNA"/>
</dbReference>
<dbReference type="SUPFAM" id="SSF52540">
    <property type="entry name" value="P-loop containing nucleoside triphosphate hydrolases"/>
    <property type="match status" value="1"/>
</dbReference>
<dbReference type="Proteomes" id="UP000019484">
    <property type="component" value="Unassembled WGS sequence"/>
</dbReference>
<accession>W9YEE8</accession>
<dbReference type="Gene3D" id="3.40.50.300">
    <property type="entry name" value="P-loop containing nucleotide triphosphate hydrolases"/>
    <property type="match status" value="1"/>
</dbReference>
<keyword evidence="1" id="KW-0378">Hydrolase</keyword>
<dbReference type="GeneID" id="19159451"/>
<reference evidence="3 4" key="1">
    <citation type="submission" date="2013-03" db="EMBL/GenBank/DDBJ databases">
        <title>The Genome Sequence of Capronia coronata CBS 617.96.</title>
        <authorList>
            <consortium name="The Broad Institute Genomics Platform"/>
            <person name="Cuomo C."/>
            <person name="de Hoog S."/>
            <person name="Gorbushina A."/>
            <person name="Walker B."/>
            <person name="Young S.K."/>
            <person name="Zeng Q."/>
            <person name="Gargeya S."/>
            <person name="Fitzgerald M."/>
            <person name="Haas B."/>
            <person name="Abouelleil A."/>
            <person name="Allen A.W."/>
            <person name="Alvarado L."/>
            <person name="Arachchi H.M."/>
            <person name="Berlin A.M."/>
            <person name="Chapman S.B."/>
            <person name="Gainer-Dewar J."/>
            <person name="Goldberg J."/>
            <person name="Griggs A."/>
            <person name="Gujja S."/>
            <person name="Hansen M."/>
            <person name="Howarth C."/>
            <person name="Imamovic A."/>
            <person name="Ireland A."/>
            <person name="Larimer J."/>
            <person name="McCowan C."/>
            <person name="Murphy C."/>
            <person name="Pearson M."/>
            <person name="Poon T.W."/>
            <person name="Priest M."/>
            <person name="Roberts A."/>
            <person name="Saif S."/>
            <person name="Shea T."/>
            <person name="Sisk P."/>
            <person name="Sykes S."/>
            <person name="Wortman J."/>
            <person name="Nusbaum C."/>
            <person name="Birren B."/>
        </authorList>
    </citation>
    <scope>NUCLEOTIDE SEQUENCE [LARGE SCALE GENOMIC DNA]</scope>
    <source>
        <strain evidence="3 4">CBS 617.96</strain>
    </source>
</reference>
<dbReference type="SMART" id="SM00490">
    <property type="entry name" value="HELICc"/>
    <property type="match status" value="1"/>
</dbReference>
<protein>
    <recommendedName>
        <fullName evidence="2">Helicase C-terminal domain-containing protein</fullName>
    </recommendedName>
</protein>
<proteinExistence type="predicted"/>
<name>W9YEE8_9EURO</name>
<dbReference type="RefSeq" id="XP_007723652.1">
    <property type="nucleotide sequence ID" value="XM_007725462.1"/>
</dbReference>
<evidence type="ECO:0000259" key="2">
    <source>
        <dbReference type="PROSITE" id="PS51194"/>
    </source>
</evidence>
<dbReference type="InterPro" id="IPR027417">
    <property type="entry name" value="P-loop_NTPase"/>
</dbReference>
<feature type="domain" description="Helicase C-terminal" evidence="2">
    <location>
        <begin position="92"/>
        <end position="264"/>
    </location>
</feature>
<keyword evidence="4" id="KW-1185">Reference proteome</keyword>
<evidence type="ECO:0000313" key="3">
    <source>
        <dbReference type="EMBL" id="EXJ87646.1"/>
    </source>
</evidence>
<evidence type="ECO:0000313" key="4">
    <source>
        <dbReference type="Proteomes" id="UP000019484"/>
    </source>
</evidence>
<dbReference type="GO" id="GO:0006281">
    <property type="term" value="P:DNA repair"/>
    <property type="evidence" value="ECO:0007669"/>
    <property type="project" value="TreeGrafter"/>
</dbReference>
<dbReference type="Pfam" id="PF00271">
    <property type="entry name" value="Helicase_C"/>
    <property type="match status" value="1"/>
</dbReference>
<dbReference type="PROSITE" id="PS51194">
    <property type="entry name" value="HELICASE_CTER"/>
    <property type="match status" value="1"/>
</dbReference>
<sequence>MQEKTIRRITGVVSNYHLKYQDVSIPTIMNKCATIPGLATLLSRSIKDDNQKIEFALGVKFMDTNKVWTDHLDNDASPFHRYLKLLTTDCPKLKLLDNILDEQLVRKDFLGRPSKGIIFTRFQRDGPRRYLKDIYGPARKHGVRATVVYGSMPKHERQKAADDFQNGDEINLIVGVAEVLGTGLTLTRSQFVVLMEQTGDPGIHSQMIGRCLRQTNWNWDGLNVFELYCDNYAPDKGIYLRRQGRGQFANQLDSNIEAMLSTYSDDSKATDLTQED</sequence>
<evidence type="ECO:0000256" key="1">
    <source>
        <dbReference type="ARBA" id="ARBA00022801"/>
    </source>
</evidence>
<gene>
    <name evidence="3" type="ORF">A1O1_04570</name>
</gene>
<dbReference type="CDD" id="cd18793">
    <property type="entry name" value="SF2_C_SNF"/>
    <property type="match status" value="1"/>
</dbReference>
<dbReference type="GO" id="GO:0016787">
    <property type="term" value="F:hydrolase activity"/>
    <property type="evidence" value="ECO:0007669"/>
    <property type="project" value="UniProtKB-KW"/>
</dbReference>
<dbReference type="PANTHER" id="PTHR45766:SF6">
    <property type="entry name" value="SWI_SNF-RELATED MATRIX-ASSOCIATED ACTIN-DEPENDENT REGULATOR OF CHROMATIN SUBFAMILY A-LIKE PROTEIN 1"/>
    <property type="match status" value="1"/>
</dbReference>
<dbReference type="OrthoDB" id="4161342at2759"/>
<dbReference type="AlphaFoldDB" id="W9YEE8"/>
<organism evidence="3 4">
    <name type="scientific">Capronia coronata CBS 617.96</name>
    <dbReference type="NCBI Taxonomy" id="1182541"/>
    <lineage>
        <taxon>Eukaryota</taxon>
        <taxon>Fungi</taxon>
        <taxon>Dikarya</taxon>
        <taxon>Ascomycota</taxon>
        <taxon>Pezizomycotina</taxon>
        <taxon>Eurotiomycetes</taxon>
        <taxon>Chaetothyriomycetidae</taxon>
        <taxon>Chaetothyriales</taxon>
        <taxon>Herpotrichiellaceae</taxon>
        <taxon>Capronia</taxon>
    </lineage>
</organism>
<dbReference type="InterPro" id="IPR001650">
    <property type="entry name" value="Helicase_C-like"/>
</dbReference>
<comment type="caution">
    <text evidence="3">The sequence shown here is derived from an EMBL/GenBank/DDBJ whole genome shotgun (WGS) entry which is preliminary data.</text>
</comment>